<sequence>MSTSALVSFSKLASLEPGSSGAPINAIAFSPDGRLLASGGDDERVRIWKISTSTCLEVLEATYELPEEQYGWAQITALRWIICHSGAHLLCIGTGRGLVILVHTRGGLFVPEPFKIFPFNDSIESIAYDDINDLLAFSSHSGHIKLCQYDEEASELVTKWQIYRQTPTIPSSLHFCGDKNKYLLVSWLDIGQISTSDGSKVWAEHLKGAIGYADLSQDETVLLVHNLNTGSFEVYTYPEAKYSRKLTVPVSKRVAKQCKVFGTPNSRVAACGSNDGHVYLFDLQSGAILQKLFHERGVSSIQTVASCVKGGTVLLATGSDSESGRIVVWLKSDVTTPPSDVAPRRSNDHRSTEIYIVFVLLFIILMSIWKEHILEAYNIAIPFVQQMTSVWFNT</sequence>
<feature type="transmembrane region" description="Helical" evidence="4">
    <location>
        <begin position="352"/>
        <end position="369"/>
    </location>
</feature>
<evidence type="ECO:0000256" key="4">
    <source>
        <dbReference type="SAM" id="Phobius"/>
    </source>
</evidence>
<comment type="caution">
    <text evidence="5">The sequence shown here is derived from an EMBL/GenBank/DDBJ whole genome shotgun (WGS) entry which is preliminary data.</text>
</comment>
<evidence type="ECO:0000256" key="2">
    <source>
        <dbReference type="ARBA" id="ARBA00022737"/>
    </source>
</evidence>
<keyword evidence="4" id="KW-1133">Transmembrane helix</keyword>
<dbReference type="InterPro" id="IPR051179">
    <property type="entry name" value="WD_repeat_multifunction"/>
</dbReference>
<dbReference type="SMART" id="SM00320">
    <property type="entry name" value="WD40"/>
    <property type="match status" value="3"/>
</dbReference>
<evidence type="ECO:0000313" key="5">
    <source>
        <dbReference type="EMBL" id="KAK7444762.1"/>
    </source>
</evidence>
<evidence type="ECO:0008006" key="7">
    <source>
        <dbReference type="Google" id="ProtNLM"/>
    </source>
</evidence>
<dbReference type="PANTHER" id="PTHR19857:SF8">
    <property type="entry name" value="ANGIO-ASSOCIATED MIGRATORY CELL PROTEIN"/>
    <property type="match status" value="1"/>
</dbReference>
<dbReference type="PROSITE" id="PS50294">
    <property type="entry name" value="WD_REPEATS_REGION"/>
    <property type="match status" value="1"/>
</dbReference>
<dbReference type="Pfam" id="PF00400">
    <property type="entry name" value="WD40"/>
    <property type="match status" value="1"/>
</dbReference>
<keyword evidence="6" id="KW-1185">Reference proteome</keyword>
<keyword evidence="2" id="KW-0677">Repeat</keyword>
<protein>
    <recommendedName>
        <fullName evidence="7">WD40 repeat-like protein</fullName>
    </recommendedName>
</protein>
<dbReference type="SUPFAM" id="SSF50978">
    <property type="entry name" value="WD40 repeat-like"/>
    <property type="match status" value="1"/>
</dbReference>
<evidence type="ECO:0000313" key="6">
    <source>
        <dbReference type="Proteomes" id="UP001498398"/>
    </source>
</evidence>
<evidence type="ECO:0000256" key="3">
    <source>
        <dbReference type="PROSITE-ProRule" id="PRU00221"/>
    </source>
</evidence>
<dbReference type="InterPro" id="IPR015943">
    <property type="entry name" value="WD40/YVTN_repeat-like_dom_sf"/>
</dbReference>
<dbReference type="PROSITE" id="PS50082">
    <property type="entry name" value="WD_REPEATS_2"/>
    <property type="match status" value="1"/>
</dbReference>
<reference evidence="5 6" key="1">
    <citation type="submission" date="2024-01" db="EMBL/GenBank/DDBJ databases">
        <title>A draft genome for the cacao thread blight pathogen Marasmiellus scandens.</title>
        <authorList>
            <person name="Baruah I.K."/>
            <person name="Leung J."/>
            <person name="Bukari Y."/>
            <person name="Amoako-Attah I."/>
            <person name="Meinhardt L.W."/>
            <person name="Bailey B.A."/>
            <person name="Cohen S.P."/>
        </authorList>
    </citation>
    <scope>NUCLEOTIDE SEQUENCE [LARGE SCALE GENOMIC DNA]</scope>
    <source>
        <strain evidence="5 6">GH-19</strain>
    </source>
</reference>
<dbReference type="Gene3D" id="2.130.10.10">
    <property type="entry name" value="YVTN repeat-like/Quinoprotein amine dehydrogenase"/>
    <property type="match status" value="1"/>
</dbReference>
<evidence type="ECO:0000256" key="1">
    <source>
        <dbReference type="ARBA" id="ARBA00022574"/>
    </source>
</evidence>
<accession>A0ABR1IYU6</accession>
<feature type="repeat" description="WD" evidence="3">
    <location>
        <begin position="24"/>
        <end position="58"/>
    </location>
</feature>
<dbReference type="EMBL" id="JBANRG010000049">
    <property type="protein sequence ID" value="KAK7444762.1"/>
    <property type="molecule type" value="Genomic_DNA"/>
</dbReference>
<dbReference type="Proteomes" id="UP001498398">
    <property type="component" value="Unassembled WGS sequence"/>
</dbReference>
<name>A0ABR1IYU6_9AGAR</name>
<organism evidence="5 6">
    <name type="scientific">Marasmiellus scandens</name>
    <dbReference type="NCBI Taxonomy" id="2682957"/>
    <lineage>
        <taxon>Eukaryota</taxon>
        <taxon>Fungi</taxon>
        <taxon>Dikarya</taxon>
        <taxon>Basidiomycota</taxon>
        <taxon>Agaricomycotina</taxon>
        <taxon>Agaricomycetes</taxon>
        <taxon>Agaricomycetidae</taxon>
        <taxon>Agaricales</taxon>
        <taxon>Marasmiineae</taxon>
        <taxon>Omphalotaceae</taxon>
        <taxon>Marasmiellus</taxon>
    </lineage>
</organism>
<keyword evidence="4" id="KW-0472">Membrane</keyword>
<dbReference type="PANTHER" id="PTHR19857">
    <property type="entry name" value="MITOCHONDRIAL DIVISION PROTEIN 1-RELATED"/>
    <property type="match status" value="1"/>
</dbReference>
<proteinExistence type="predicted"/>
<dbReference type="InterPro" id="IPR036322">
    <property type="entry name" value="WD40_repeat_dom_sf"/>
</dbReference>
<dbReference type="InterPro" id="IPR001680">
    <property type="entry name" value="WD40_rpt"/>
</dbReference>
<gene>
    <name evidence="5" type="ORF">VKT23_015079</name>
</gene>
<keyword evidence="1 3" id="KW-0853">WD repeat</keyword>
<keyword evidence="4" id="KW-0812">Transmembrane</keyword>